<keyword evidence="3" id="KW-0808">Transferase</keyword>
<dbReference type="CDD" id="cd16917">
    <property type="entry name" value="HATPase_UhpB-NarQ-NarX-like"/>
    <property type="match status" value="1"/>
</dbReference>
<comment type="subcellular location">
    <subcellularLocation>
        <location evidence="1">Membrane</location>
    </subcellularLocation>
</comment>
<keyword evidence="2" id="KW-0597">Phosphoprotein</keyword>
<dbReference type="InterPro" id="IPR036890">
    <property type="entry name" value="HATPase_C_sf"/>
</dbReference>
<reference evidence="9 10" key="1">
    <citation type="journal article" date="2007" name="J. Bacteriol.">
        <title>Whole-genome analysis of the methyl tert-butyl ether-degrading beta-proteobacterium Methylibium petroleiphilum PM1.</title>
        <authorList>
            <person name="Kane S.R."/>
            <person name="Chakicherla A.Y."/>
            <person name="Chain P.S.G."/>
            <person name="Schmidt R."/>
            <person name="Shin M.W."/>
            <person name="Legler T.C."/>
            <person name="Scow K.M."/>
            <person name="Larimer F.W."/>
            <person name="Lucas S.M."/>
            <person name="Richardson P.M."/>
            <person name="Hristova K.R."/>
        </authorList>
    </citation>
    <scope>NUCLEOTIDE SEQUENCE [LARGE SCALE GENOMIC DNA]</scope>
    <source>
        <strain evidence="10">ATCC BAA-1232 / LMG 22953 / PM1</strain>
    </source>
</reference>
<dbReference type="InterPro" id="IPR050482">
    <property type="entry name" value="Sensor_HK_TwoCompSys"/>
</dbReference>
<dbReference type="EMBL" id="CP000555">
    <property type="protein sequence ID" value="ABM95558.1"/>
    <property type="molecule type" value="Genomic_DNA"/>
</dbReference>
<feature type="region of interest" description="Disordered" evidence="6">
    <location>
        <begin position="468"/>
        <end position="495"/>
    </location>
</feature>
<dbReference type="Proteomes" id="UP000000366">
    <property type="component" value="Chromosome"/>
</dbReference>
<dbReference type="GO" id="GO:0000155">
    <property type="term" value="F:phosphorelay sensor kinase activity"/>
    <property type="evidence" value="ECO:0007669"/>
    <property type="project" value="InterPro"/>
</dbReference>
<evidence type="ECO:0000256" key="7">
    <source>
        <dbReference type="SAM" id="Phobius"/>
    </source>
</evidence>
<dbReference type="Gene3D" id="3.30.565.10">
    <property type="entry name" value="Histidine kinase-like ATPase, C-terminal domain"/>
    <property type="match status" value="1"/>
</dbReference>
<evidence type="ECO:0000256" key="2">
    <source>
        <dbReference type="ARBA" id="ARBA00022553"/>
    </source>
</evidence>
<keyword evidence="5" id="KW-0902">Two-component regulatory system</keyword>
<dbReference type="Gene3D" id="1.20.5.1930">
    <property type="match status" value="1"/>
</dbReference>
<evidence type="ECO:0000256" key="1">
    <source>
        <dbReference type="ARBA" id="ARBA00004370"/>
    </source>
</evidence>
<dbReference type="eggNOG" id="COG4585">
    <property type="taxonomic scope" value="Bacteria"/>
</dbReference>
<evidence type="ECO:0000256" key="4">
    <source>
        <dbReference type="ARBA" id="ARBA00022777"/>
    </source>
</evidence>
<evidence type="ECO:0000256" key="6">
    <source>
        <dbReference type="SAM" id="MobiDB-lite"/>
    </source>
</evidence>
<dbReference type="GO" id="GO:0016020">
    <property type="term" value="C:membrane"/>
    <property type="evidence" value="ECO:0007669"/>
    <property type="project" value="UniProtKB-SubCell"/>
</dbReference>
<feature type="transmembrane region" description="Helical" evidence="7">
    <location>
        <begin position="143"/>
        <end position="163"/>
    </location>
</feature>
<sequence length="495" mass="53607">MRGALVVVLGALLLALLVGLWRAREDMRDELSGALAQAEMSALLIAANTIDDEQLVAAVRALRDAGGSRHLDVRLVDGAGQVRLEPKPEPPASAVLGLLVQLNRVLFAPPRPQTVAAALPRPAGPAWQVQWIASHDSEQRESLVQLVEMMSLLAGCGLLMLGVMHWRVRRSFRALAPLLSAIEQVERQDLGEVRALPAMPIRELDVIAHALRHLAGALEEAEARRRVLGAQVLTLQEDERNHLARELHDELGQHLTALRVDASWLQRRLAHEPELAAVVAGMSEHCSRIQSEVRALLTRLRPLGTAESAQADGGESVERLRALLETLVQAWVQSPGRSTRYTLAFDSAGLGDNDRLPRELVLTVYRISQEALTNVARHAQASEARLSVRITREPGAATALLDWAVEDDGCGLDDAGAWQRGNGLAGVKDRVWSAGGDLEWQPAPASAAGTGRPGLKLHARLPFAVIDNRSSNNDNVNNNSTRSSSTTAAEQENIS</sequence>
<dbReference type="HOGENOM" id="CLU_045360_1_0_4"/>
<dbReference type="PANTHER" id="PTHR24421">
    <property type="entry name" value="NITRATE/NITRITE SENSOR PROTEIN NARX-RELATED"/>
    <property type="match status" value="1"/>
</dbReference>
<evidence type="ECO:0000256" key="5">
    <source>
        <dbReference type="ARBA" id="ARBA00023012"/>
    </source>
</evidence>
<organism evidence="9 10">
    <name type="scientific">Methylibium petroleiphilum (strain ATCC BAA-1232 / LMG 22953 / PM1)</name>
    <dbReference type="NCBI Taxonomy" id="420662"/>
    <lineage>
        <taxon>Bacteria</taxon>
        <taxon>Pseudomonadati</taxon>
        <taxon>Pseudomonadota</taxon>
        <taxon>Betaproteobacteria</taxon>
        <taxon>Burkholderiales</taxon>
        <taxon>Sphaerotilaceae</taxon>
        <taxon>Methylibium</taxon>
    </lineage>
</organism>
<dbReference type="Pfam" id="PF07730">
    <property type="entry name" value="HisKA_3"/>
    <property type="match status" value="1"/>
</dbReference>
<evidence type="ECO:0000259" key="8">
    <source>
        <dbReference type="PROSITE" id="PS50885"/>
    </source>
</evidence>
<evidence type="ECO:0000256" key="3">
    <source>
        <dbReference type="ARBA" id="ARBA00022679"/>
    </source>
</evidence>
<keyword evidence="7" id="KW-1133">Transmembrane helix</keyword>
<feature type="compositionally biased region" description="Low complexity" evidence="6">
    <location>
        <begin position="468"/>
        <end position="486"/>
    </location>
</feature>
<keyword evidence="7" id="KW-0472">Membrane</keyword>
<gene>
    <name evidence="9" type="ordered locus">Mpe_A2604</name>
</gene>
<protein>
    <submittedName>
        <fullName evidence="9">Signal transduction histidine kinase glucose-6-phosphate-like protein</fullName>
    </submittedName>
</protein>
<name>A2SJ19_METPP</name>
<feature type="domain" description="HAMP" evidence="8">
    <location>
        <begin position="169"/>
        <end position="223"/>
    </location>
</feature>
<accession>A2SJ19</accession>
<dbReference type="SUPFAM" id="SSF55874">
    <property type="entry name" value="ATPase domain of HSP90 chaperone/DNA topoisomerase II/histidine kinase"/>
    <property type="match status" value="1"/>
</dbReference>
<dbReference type="AlphaFoldDB" id="A2SJ19"/>
<dbReference type="PANTHER" id="PTHR24421:SF58">
    <property type="entry name" value="SIGNAL TRANSDUCTION HISTIDINE-PROTEIN KINASE_PHOSPHATASE UHPB"/>
    <property type="match status" value="1"/>
</dbReference>
<dbReference type="InterPro" id="IPR011712">
    <property type="entry name" value="Sig_transdc_His_kin_sub3_dim/P"/>
</dbReference>
<evidence type="ECO:0000313" key="9">
    <source>
        <dbReference type="EMBL" id="ABM95558.1"/>
    </source>
</evidence>
<keyword evidence="10" id="KW-1185">Reference proteome</keyword>
<keyword evidence="7" id="KW-0812">Transmembrane</keyword>
<dbReference type="PROSITE" id="PS50885">
    <property type="entry name" value="HAMP"/>
    <property type="match status" value="1"/>
</dbReference>
<dbReference type="KEGG" id="mpt:Mpe_A2604"/>
<proteinExistence type="predicted"/>
<dbReference type="GO" id="GO:0046983">
    <property type="term" value="F:protein dimerization activity"/>
    <property type="evidence" value="ECO:0007669"/>
    <property type="project" value="InterPro"/>
</dbReference>
<dbReference type="STRING" id="420662.Mpe_A2604"/>
<evidence type="ECO:0000313" key="10">
    <source>
        <dbReference type="Proteomes" id="UP000000366"/>
    </source>
</evidence>
<keyword evidence="4 9" id="KW-0418">Kinase</keyword>
<dbReference type="InterPro" id="IPR003660">
    <property type="entry name" value="HAMP_dom"/>
</dbReference>